<dbReference type="OrthoDB" id="1947068at2"/>
<dbReference type="InterPro" id="IPR027954">
    <property type="entry name" value="Transcobalamin-like_C"/>
</dbReference>
<dbReference type="Proteomes" id="UP000001556">
    <property type="component" value="Chromosome"/>
</dbReference>
<dbReference type="PROSITE" id="PS51272">
    <property type="entry name" value="SLH"/>
    <property type="match status" value="3"/>
</dbReference>
<evidence type="ECO:0000259" key="4">
    <source>
        <dbReference type="PROSITE" id="PS51272"/>
    </source>
</evidence>
<dbReference type="PANTHER" id="PTHR43308:SF5">
    <property type="entry name" value="S-LAYER PROTEIN _ PEPTIDOGLYCAN ENDO-BETA-N-ACETYLGLUCOSAMINIDASE"/>
    <property type="match status" value="1"/>
</dbReference>
<dbReference type="STRING" id="349161.Dred_2680"/>
<dbReference type="InterPro" id="IPR051465">
    <property type="entry name" value="Cell_Envelope_Struct_Comp"/>
</dbReference>
<keyword evidence="6" id="KW-1185">Reference proteome</keyword>
<evidence type="ECO:0000259" key="3">
    <source>
        <dbReference type="PROSITE" id="PS51145"/>
    </source>
</evidence>
<organism evidence="5 6">
    <name type="scientific">Desulforamulus reducens (strain ATCC BAA-1160 / DSM 100696 / MI-1)</name>
    <name type="common">Desulfotomaculum reducens</name>
    <dbReference type="NCBI Taxonomy" id="349161"/>
    <lineage>
        <taxon>Bacteria</taxon>
        <taxon>Bacillati</taxon>
        <taxon>Bacillota</taxon>
        <taxon>Clostridia</taxon>
        <taxon>Eubacteriales</taxon>
        <taxon>Peptococcaceae</taxon>
        <taxon>Desulforamulus</taxon>
    </lineage>
</organism>
<dbReference type="HOGENOM" id="CLU_008214_0_0_9"/>
<dbReference type="InterPro" id="IPR000906">
    <property type="entry name" value="ZU5_dom"/>
</dbReference>
<dbReference type="Pfam" id="PF00395">
    <property type="entry name" value="SLH"/>
    <property type="match status" value="3"/>
</dbReference>
<feature type="domain" description="SLH" evidence="4">
    <location>
        <begin position="1057"/>
        <end position="1120"/>
    </location>
</feature>
<dbReference type="Pfam" id="PF14478">
    <property type="entry name" value="DUF4430"/>
    <property type="match status" value="1"/>
</dbReference>
<proteinExistence type="predicted"/>
<feature type="domain" description="SLH" evidence="4">
    <location>
        <begin position="998"/>
        <end position="1056"/>
    </location>
</feature>
<feature type="chain" id="PRO_5002670852" evidence="2">
    <location>
        <begin position="35"/>
        <end position="1174"/>
    </location>
</feature>
<feature type="domain" description="SLH" evidence="4">
    <location>
        <begin position="1121"/>
        <end position="1174"/>
    </location>
</feature>
<dbReference type="SUPFAM" id="SSF48239">
    <property type="entry name" value="Terpenoid cyclases/Protein prenyltransferases"/>
    <property type="match status" value="2"/>
</dbReference>
<accession>A4J7Y3</accession>
<gene>
    <name evidence="5" type="ordered locus">Dred_2680</name>
</gene>
<dbReference type="Gene3D" id="2.170.130.30">
    <property type="match status" value="1"/>
</dbReference>
<evidence type="ECO:0000313" key="5">
    <source>
        <dbReference type="EMBL" id="ABO51186.1"/>
    </source>
</evidence>
<dbReference type="RefSeq" id="WP_011878983.1">
    <property type="nucleotide sequence ID" value="NC_009253.1"/>
</dbReference>
<dbReference type="PANTHER" id="PTHR43308">
    <property type="entry name" value="OUTER MEMBRANE PROTEIN ALPHA-RELATED"/>
    <property type="match status" value="1"/>
</dbReference>
<dbReference type="AlphaFoldDB" id="A4J7Y3"/>
<dbReference type="eggNOG" id="COG1657">
    <property type="taxonomic scope" value="Bacteria"/>
</dbReference>
<dbReference type="Gene3D" id="1.50.10.20">
    <property type="match status" value="2"/>
</dbReference>
<protein>
    <submittedName>
        <fullName evidence="5">S-layer domain protein</fullName>
    </submittedName>
</protein>
<evidence type="ECO:0000313" key="6">
    <source>
        <dbReference type="Proteomes" id="UP000001556"/>
    </source>
</evidence>
<evidence type="ECO:0000256" key="1">
    <source>
        <dbReference type="ARBA" id="ARBA00022737"/>
    </source>
</evidence>
<dbReference type="InterPro" id="IPR008930">
    <property type="entry name" value="Terpenoid_cyclase/PrenylTrfase"/>
</dbReference>
<reference evidence="5 6" key="1">
    <citation type="submission" date="2007-03" db="EMBL/GenBank/DDBJ databases">
        <title>Complete sequence of Desulfotomaculum reducens MI-1.</title>
        <authorList>
            <consortium name="US DOE Joint Genome Institute"/>
            <person name="Copeland A."/>
            <person name="Lucas S."/>
            <person name="Lapidus A."/>
            <person name="Barry K."/>
            <person name="Detter J.C."/>
            <person name="Glavina del Rio T."/>
            <person name="Hammon N."/>
            <person name="Israni S."/>
            <person name="Dalin E."/>
            <person name="Tice H."/>
            <person name="Pitluck S."/>
            <person name="Sims D."/>
            <person name="Brettin T."/>
            <person name="Bruce D."/>
            <person name="Han C."/>
            <person name="Tapia R."/>
            <person name="Schmutz J."/>
            <person name="Larimer F."/>
            <person name="Land M."/>
            <person name="Hauser L."/>
            <person name="Kyrpides N."/>
            <person name="Kim E."/>
            <person name="Tebo B.M."/>
            <person name="Richardson P."/>
        </authorList>
    </citation>
    <scope>NUCLEOTIDE SEQUENCE [LARGE SCALE GENOMIC DNA]</scope>
    <source>
        <strain evidence="5 6">MI-1</strain>
    </source>
</reference>
<sequence length="1174" mass="126775">MGNLFFNSSIGKRIVLLFMVCFLTNLLLPFSAFANEPTTASGGELAGKAVEFIHEKYMAGESLDGYTAYVLTLAGEDLGSDKWTKPYCPSAKQDLVKATDAITIGHELGLEKNSLITYLLVHENPDGSFGPYANEYGTKIALEALALIKDDLDGALKERVEQAITKAVAFLKSRYPLSEDYSNSGFAAFDARTVVALKTAGEDLTQDGWVKNGISLQDKAVAEAVYAAENANDKSATELAKHLGALYALEPTHEKVSQLGDAIRSKASVTEEGQVYFGSGGDFGVFDQVAVLRALGETNQLTGVDQVNALTYLNEFQRDHDEWGTPAGKAYGTSYTPKDSELTAQAVTALSKFDSDVAGEAIDDALTYLKSVQDKDTAALPVSGDSSTAAAELLIALKKQGLTYDQYAGENALWAKVPQAKSVGLNLLAMKGFEEAERVEKLTFLLHDQHSSQGFSNNLFGDVWAYLALGTEGQIDAIKDDARIFLLDRQISDGDNMGAWDSTYPDYPDFMATSQAVRSLTYLKGYATDADVAASIKKGVDYLKEKQRNDGSYQTGWDDAVVDTSEMILTMKRLNQDPRELKSGEGKSPVDWLLEKSLNNDGSFGDSKNVFGATIALNAFHTLGFTPSSGGSTPGDGGNTPGVDTASVGVIVVGKTGSKLFGPSYVTVEKTGQWGMTAMEALHQTGLSYSDRDGFVTAIEGEANQGMTGWMYMVNGRTPMVMAKDQPVKDGDKVIWWYSLDINNPGPTWETATDGSWSNQPAVNSNIPSSVQEQVDLLPSSLQPTSSVAKTLEDIQKVLGIAGSTSVLGSLSDVKQAVAVVAPDKLMKGEEAQERQKKLQANRVEIEQQVEANKGAVVSDAGEEMALVIPANALGASAQITVREETPLPMSPSDINSSIQGWEKLPEGFRAVSPVYHMGPEGLTFSEPVTVAIQVALPENVQPENLVFSWYNPQEKTWVALPAVFDAERSLIMARISHFSRYMVTGKTTTPTMDPQPARKTFADLTGFDWARDAIESLAGQGIISGVSEERFEPGRTITRAELATLLARIKNLSASDMYPFSDISPTDWFASPVSAAAKAKIVSGYPDGTFDPHHPVTREEMAVMLVRAFQLTGGEKPVTFNDRETIGPWASESVATMLDQGVIKGYEDNTFRPKNPATRAEVAVLLHRLVSMK</sequence>
<evidence type="ECO:0000256" key="2">
    <source>
        <dbReference type="SAM" id="SignalP"/>
    </source>
</evidence>
<feature type="domain" description="ZU5" evidence="3">
    <location>
        <begin position="844"/>
        <end position="988"/>
    </location>
</feature>
<dbReference type="PROSITE" id="PS51145">
    <property type="entry name" value="ZU5"/>
    <property type="match status" value="1"/>
</dbReference>
<dbReference type="EMBL" id="CP000612">
    <property type="protein sequence ID" value="ABO51186.1"/>
    <property type="molecule type" value="Genomic_DNA"/>
</dbReference>
<dbReference type="Gene3D" id="2.60.220.30">
    <property type="match status" value="1"/>
</dbReference>
<feature type="signal peptide" evidence="2">
    <location>
        <begin position="1"/>
        <end position="34"/>
    </location>
</feature>
<name>A4J7Y3_DESRM</name>
<dbReference type="KEGG" id="drm:Dred_2680"/>
<keyword evidence="2" id="KW-0732">Signal</keyword>
<keyword evidence="1" id="KW-0677">Repeat</keyword>
<dbReference type="InterPro" id="IPR001119">
    <property type="entry name" value="SLH_dom"/>
</dbReference>
<dbReference type="CDD" id="cd00688">
    <property type="entry name" value="ISOPREN_C2_like"/>
    <property type="match status" value="1"/>
</dbReference>